<feature type="compositionally biased region" description="Basic and acidic residues" evidence="12">
    <location>
        <begin position="662"/>
        <end position="677"/>
    </location>
</feature>
<dbReference type="Gene3D" id="1.10.150.810">
    <property type="match status" value="2"/>
</dbReference>
<evidence type="ECO:0000256" key="7">
    <source>
        <dbReference type="ARBA" id="ARBA00022763"/>
    </source>
</evidence>
<evidence type="ECO:0000256" key="12">
    <source>
        <dbReference type="SAM" id="MobiDB-lite"/>
    </source>
</evidence>
<evidence type="ECO:0000256" key="5">
    <source>
        <dbReference type="ARBA" id="ARBA00022705"/>
    </source>
</evidence>
<dbReference type="InterPro" id="IPR043502">
    <property type="entry name" value="DNA/RNA_pol_sf"/>
</dbReference>
<dbReference type="Gene3D" id="3.30.70.270">
    <property type="match status" value="1"/>
</dbReference>
<dbReference type="FunFam" id="3.40.1170.60:FF:000017">
    <property type="entry name" value="Putative DNA polymerase kappa"/>
    <property type="match status" value="1"/>
</dbReference>
<feature type="compositionally biased region" description="Low complexity" evidence="12">
    <location>
        <begin position="102"/>
        <end position="113"/>
    </location>
</feature>
<dbReference type="PANTHER" id="PTHR11076">
    <property type="entry name" value="DNA REPAIR POLYMERASE UMUC / TRANSFERASE FAMILY MEMBER"/>
    <property type="match status" value="1"/>
</dbReference>
<comment type="catalytic activity">
    <reaction evidence="11">
        <text>DNA(n) + a 2'-deoxyribonucleoside 5'-triphosphate = DNA(n+1) + diphosphate</text>
        <dbReference type="Rhea" id="RHEA:22508"/>
        <dbReference type="Rhea" id="RHEA-COMP:17339"/>
        <dbReference type="Rhea" id="RHEA-COMP:17340"/>
        <dbReference type="ChEBI" id="CHEBI:33019"/>
        <dbReference type="ChEBI" id="CHEBI:61560"/>
        <dbReference type="ChEBI" id="CHEBI:173112"/>
        <dbReference type="EC" id="2.7.7.7"/>
    </reaction>
</comment>
<feature type="region of interest" description="Disordered" evidence="12">
    <location>
        <begin position="73"/>
        <end position="115"/>
    </location>
</feature>
<keyword evidence="8" id="KW-0460">Magnesium</keyword>
<proteinExistence type="predicted"/>
<dbReference type="InterPro" id="IPR050116">
    <property type="entry name" value="DNA_polymerase-Y"/>
</dbReference>
<dbReference type="InterPro" id="IPR017961">
    <property type="entry name" value="DNA_pol_Y-fam_little_finger"/>
</dbReference>
<dbReference type="Pfam" id="PF00817">
    <property type="entry name" value="IMS"/>
    <property type="match status" value="1"/>
</dbReference>
<organism evidence="14 15">
    <name type="scientific">Leishmania tarentolae</name>
    <name type="common">Sauroleishmania tarentolae</name>
    <dbReference type="NCBI Taxonomy" id="5689"/>
    <lineage>
        <taxon>Eukaryota</taxon>
        <taxon>Discoba</taxon>
        <taxon>Euglenozoa</taxon>
        <taxon>Kinetoplastea</taxon>
        <taxon>Metakinetoplastina</taxon>
        <taxon>Trypanosomatida</taxon>
        <taxon>Trypanosomatidae</taxon>
        <taxon>Leishmaniinae</taxon>
        <taxon>Leishmania</taxon>
        <taxon>lizard Leishmania</taxon>
    </lineage>
</organism>
<feature type="compositionally biased region" description="Polar residues" evidence="12">
    <location>
        <begin position="74"/>
        <end position="92"/>
    </location>
</feature>
<keyword evidence="10" id="KW-0234">DNA repair</keyword>
<dbReference type="Proteomes" id="UP000419144">
    <property type="component" value="Unassembled WGS sequence"/>
</dbReference>
<dbReference type="GO" id="GO:0006260">
    <property type="term" value="P:DNA replication"/>
    <property type="evidence" value="ECO:0007669"/>
    <property type="project" value="UniProtKB-KW"/>
</dbReference>
<dbReference type="InterPro" id="IPR043128">
    <property type="entry name" value="Rev_trsase/Diguanyl_cyclase"/>
</dbReference>
<dbReference type="Gene3D" id="3.40.1170.60">
    <property type="match status" value="1"/>
</dbReference>
<feature type="domain" description="UmuC" evidence="13">
    <location>
        <begin position="232"/>
        <end position="423"/>
    </location>
</feature>
<dbReference type="GO" id="GO:0005634">
    <property type="term" value="C:nucleus"/>
    <property type="evidence" value="ECO:0007669"/>
    <property type="project" value="TreeGrafter"/>
</dbReference>
<dbReference type="GO" id="GO:0003684">
    <property type="term" value="F:damaged DNA binding"/>
    <property type="evidence" value="ECO:0007669"/>
    <property type="project" value="InterPro"/>
</dbReference>
<dbReference type="GO" id="GO:0042276">
    <property type="term" value="P:error-prone translesion synthesis"/>
    <property type="evidence" value="ECO:0007669"/>
    <property type="project" value="TreeGrafter"/>
</dbReference>
<dbReference type="CDD" id="cd03586">
    <property type="entry name" value="PolY_Pol_IV_kappa"/>
    <property type="match status" value="1"/>
</dbReference>
<evidence type="ECO:0000256" key="11">
    <source>
        <dbReference type="ARBA" id="ARBA00049244"/>
    </source>
</evidence>
<evidence type="ECO:0000256" key="10">
    <source>
        <dbReference type="ARBA" id="ARBA00023204"/>
    </source>
</evidence>
<protein>
    <recommendedName>
        <fullName evidence="2">DNA polymerase kappa</fullName>
        <ecNumber evidence="1">2.7.7.7</ecNumber>
    </recommendedName>
</protein>
<keyword evidence="5" id="KW-0235">DNA replication</keyword>
<evidence type="ECO:0000256" key="8">
    <source>
        <dbReference type="ARBA" id="ARBA00022842"/>
    </source>
</evidence>
<dbReference type="InterPro" id="IPR022880">
    <property type="entry name" value="DNApol_IV"/>
</dbReference>
<dbReference type="GO" id="GO:0006281">
    <property type="term" value="P:DNA repair"/>
    <property type="evidence" value="ECO:0007669"/>
    <property type="project" value="UniProtKB-KW"/>
</dbReference>
<name>A0A640KKG0_LEITA</name>
<evidence type="ECO:0000313" key="15">
    <source>
        <dbReference type="Proteomes" id="UP000419144"/>
    </source>
</evidence>
<evidence type="ECO:0000313" key="14">
    <source>
        <dbReference type="EMBL" id="GET90063.1"/>
    </source>
</evidence>
<evidence type="ECO:0000259" key="13">
    <source>
        <dbReference type="PROSITE" id="PS50173"/>
    </source>
</evidence>
<accession>A0A640KKG0</accession>
<dbReference type="InterPro" id="IPR036775">
    <property type="entry name" value="DNA_pol_Y-fam_lit_finger_sf"/>
</dbReference>
<evidence type="ECO:0000256" key="3">
    <source>
        <dbReference type="ARBA" id="ARBA00022679"/>
    </source>
</evidence>
<evidence type="ECO:0000256" key="9">
    <source>
        <dbReference type="ARBA" id="ARBA00022932"/>
    </source>
</evidence>
<keyword evidence="3" id="KW-0808">Transferase</keyword>
<sequence length="746" mass="82563">MRSSVQRALTPSPPSDVRTEDGLLLPLIPCHTALAGKAVAPESPRTLSPLSPVPITRVELPQTCSELSTDHTLLRGNTDSLSNHDCVGSSSSRAKDRDNSGHRSAPASSGSSSCVTAPHGSLHNYFHSSTASTSVMKMPTVVYFDDRKAGLRSAEKEKTEALIKELSKNSSFYINEERKAQQRQRHIEGLLVKTRQYEASVRSHPEVFRQLQHDVADLEAALETFRHFDSVYVHMDIDMFFAAVEMKKTPQYAEVPLGIGSMSMLSTTNYVARKYGVQSGMPGFIGMRLCPQLVIVPTDFDACRVESAKFKGVVREYDPGAQMLGMDEVMICLDDYLTQHHMDATTHAERFDIAERVIEQCRRRIAEATGLTVSAGIAPTPTLAKMTSNYKKPNGQFALRLFSREAVMKYLASVSVRQVPGIGKSRESILAGLGIRTLGEVYEQRHRLFYILTRKTYEFLLASSMGIGGMYDSLEAGLASSAWETASKSVAEKNAASNEKEGGRKSISHEHTFCKLTNRMELQSIAYMNLRRSHETLAKEGLLCSQVVLKLKHRTFHVKQYTKSLNLYTDDHEVLRRALDELLLPVMNDFIEFRLLGVRLDKLRRILQSDRTRSATTLTVTSTAEAESTQLTLNHFFTRQPGITAHSEEQRPFAGRKRHRGTHDSGAGDRGDAHVDGSDAEDDAMLIISSESQLADVEEVQSPVMICAAPSSPSDLSTASAAAQQKARYEEVVSDDSSDGSMFIVE</sequence>
<comment type="caution">
    <text evidence="14">The sequence shown here is derived from an EMBL/GenBank/DDBJ whole genome shotgun (WGS) entry which is preliminary data.</text>
</comment>
<dbReference type="InterPro" id="IPR001126">
    <property type="entry name" value="UmuC"/>
</dbReference>
<dbReference type="EMBL" id="BLBS01000039">
    <property type="protein sequence ID" value="GET90063.1"/>
    <property type="molecule type" value="Genomic_DNA"/>
</dbReference>
<keyword evidence="9" id="KW-0239">DNA-directed DNA polymerase</keyword>
<feature type="region of interest" description="Disordered" evidence="12">
    <location>
        <begin position="1"/>
        <end position="20"/>
    </location>
</feature>
<gene>
    <name evidence="14" type="ORF">LtaPh_2814800</name>
</gene>
<evidence type="ECO:0000256" key="1">
    <source>
        <dbReference type="ARBA" id="ARBA00012417"/>
    </source>
</evidence>
<dbReference type="PROSITE" id="PS50173">
    <property type="entry name" value="UMUC"/>
    <property type="match status" value="1"/>
</dbReference>
<dbReference type="VEuPathDB" id="TriTrypDB:LtaPh_2814800"/>
<dbReference type="GO" id="GO:0003887">
    <property type="term" value="F:DNA-directed DNA polymerase activity"/>
    <property type="evidence" value="ECO:0007669"/>
    <property type="project" value="UniProtKB-KW"/>
</dbReference>
<dbReference type="AlphaFoldDB" id="A0A640KKG0"/>
<dbReference type="FunFam" id="3.30.1490.100:FF:000004">
    <property type="entry name" value="DNA polymerase IV"/>
    <property type="match status" value="1"/>
</dbReference>
<dbReference type="GO" id="GO:0046872">
    <property type="term" value="F:metal ion binding"/>
    <property type="evidence" value="ECO:0007669"/>
    <property type="project" value="UniProtKB-KW"/>
</dbReference>
<keyword evidence="6" id="KW-0479">Metal-binding</keyword>
<dbReference type="SUPFAM" id="SSF56672">
    <property type="entry name" value="DNA/RNA polymerases"/>
    <property type="match status" value="1"/>
</dbReference>
<evidence type="ECO:0000256" key="6">
    <source>
        <dbReference type="ARBA" id="ARBA00022723"/>
    </source>
</evidence>
<dbReference type="SUPFAM" id="SSF100879">
    <property type="entry name" value="Lesion bypass DNA polymerase (Y-family), little finger domain"/>
    <property type="match status" value="1"/>
</dbReference>
<dbReference type="Gene3D" id="3.30.1490.100">
    <property type="entry name" value="DNA polymerase, Y-family, little finger domain"/>
    <property type="match status" value="1"/>
</dbReference>
<feature type="region of interest" description="Disordered" evidence="12">
    <location>
        <begin position="640"/>
        <end position="678"/>
    </location>
</feature>
<dbReference type="Pfam" id="PF11799">
    <property type="entry name" value="IMS_C"/>
    <property type="match status" value="1"/>
</dbReference>
<dbReference type="OrthoDB" id="263523at2759"/>
<reference evidence="14" key="1">
    <citation type="submission" date="2019-11" db="EMBL/GenBank/DDBJ databases">
        <title>Leishmania tarentolae CDS.</title>
        <authorList>
            <person name="Goto Y."/>
            <person name="Yamagishi J."/>
        </authorList>
    </citation>
    <scope>NUCLEOTIDE SEQUENCE [LARGE SCALE GENOMIC DNA]</scope>
    <source>
        <strain evidence="14">Parrot Tar II</strain>
    </source>
</reference>
<evidence type="ECO:0000256" key="4">
    <source>
        <dbReference type="ARBA" id="ARBA00022695"/>
    </source>
</evidence>
<evidence type="ECO:0000256" key="2">
    <source>
        <dbReference type="ARBA" id="ARBA00016178"/>
    </source>
</evidence>
<keyword evidence="7" id="KW-0227">DNA damage</keyword>
<keyword evidence="4" id="KW-0548">Nucleotidyltransferase</keyword>
<keyword evidence="15" id="KW-1185">Reference proteome</keyword>
<dbReference type="PANTHER" id="PTHR11076:SF33">
    <property type="entry name" value="DNA POLYMERASE KAPPA"/>
    <property type="match status" value="1"/>
</dbReference>
<dbReference type="EC" id="2.7.7.7" evidence="1"/>